<name>A0A165AFH8_XYLHT</name>
<feature type="region of interest" description="Disordered" evidence="1">
    <location>
        <begin position="247"/>
        <end position="354"/>
    </location>
</feature>
<dbReference type="GO" id="GO:0008654">
    <property type="term" value="P:phospholipid biosynthetic process"/>
    <property type="evidence" value="ECO:0007669"/>
    <property type="project" value="TreeGrafter"/>
</dbReference>
<evidence type="ECO:0000313" key="2">
    <source>
        <dbReference type="EMBL" id="KZF20392.1"/>
    </source>
</evidence>
<dbReference type="GeneID" id="28896426"/>
<dbReference type="Proteomes" id="UP000076632">
    <property type="component" value="Unassembled WGS sequence"/>
</dbReference>
<dbReference type="InterPro" id="IPR013927">
    <property type="entry name" value="TF_Opi1_Ccg-8"/>
</dbReference>
<dbReference type="GO" id="GO:0005783">
    <property type="term" value="C:endoplasmic reticulum"/>
    <property type="evidence" value="ECO:0007669"/>
    <property type="project" value="TreeGrafter"/>
</dbReference>
<feature type="compositionally biased region" description="Polar residues" evidence="1">
    <location>
        <begin position="498"/>
        <end position="512"/>
    </location>
</feature>
<feature type="region of interest" description="Disordered" evidence="1">
    <location>
        <begin position="1"/>
        <end position="35"/>
    </location>
</feature>
<accession>A0A165AFH8</accession>
<dbReference type="InParanoid" id="A0A165AFH8"/>
<evidence type="ECO:0000256" key="1">
    <source>
        <dbReference type="SAM" id="MobiDB-lite"/>
    </source>
</evidence>
<sequence length="599" mass="65854">MATKEEYPPAYSSHSHDPATLVFPPVATGDLSAPSRREETIPRTTLEPMVMSPNPAPPKLRTSIEAHHQQYVLSPREQIFPAVPTTPIGEGSEMDVRSDVSVSNASIIDDRSNRAVSVLSMDDLIAAQALHNLGTGEQKTSRCHGMGIMLKLNAKDTRQRTQSEDTERQAAIERNEPAPPEPLLSLLTSSHPLIGTAINGSLSAYSSSKSYSPRFRTGAEFVERRLTPVANTMGTVGRRTGVEGGVRWWLGGSRRPSTHQRRDSLEDNGTNKRRKVSGPQSNGMDIEQNSQPHAAQMTEPSHRRTSQSSFAESLPAYDDHRSPGYEEHEQTGSGALVTTQQDERQETQPSTWHSRLMLSTSGLGVAMSEESLRSLKYCLSWLRWANVHLGKVIVALKNVVEEWEQWQQSRPGSDGYRNAIMEDGEGRSRDASQALVQNSSRDPAALFARIQELKGDVLKTLKSVVDVVSRYAGGALPENARDLVRRHLTSLPQRFRLASSSSNGTPSDSLQPASEAISSAHRVLVLAKEGLDMMSQVSGVLDGTLVSAEEWCERLGRRKRGEPESPSRGDPPYTGDIKERPESMQRDGDVEMRNGEKTG</sequence>
<reference evidence="2 3" key="1">
    <citation type="journal article" date="2016" name="Fungal Biol.">
        <title>The genome of Xylona heveae provides a window into fungal endophytism.</title>
        <authorList>
            <person name="Gazis R."/>
            <person name="Kuo A."/>
            <person name="Riley R."/>
            <person name="LaButti K."/>
            <person name="Lipzen A."/>
            <person name="Lin J."/>
            <person name="Amirebrahimi M."/>
            <person name="Hesse C.N."/>
            <person name="Spatafora J.W."/>
            <person name="Henrissat B."/>
            <person name="Hainaut M."/>
            <person name="Grigoriev I.V."/>
            <person name="Hibbett D.S."/>
        </authorList>
    </citation>
    <scope>NUCLEOTIDE SEQUENCE [LARGE SCALE GENOMIC DNA]</scope>
    <source>
        <strain evidence="2 3">TC161</strain>
    </source>
</reference>
<dbReference type="GO" id="GO:0006357">
    <property type="term" value="P:regulation of transcription by RNA polymerase II"/>
    <property type="evidence" value="ECO:0007669"/>
    <property type="project" value="TreeGrafter"/>
</dbReference>
<dbReference type="AlphaFoldDB" id="A0A165AFH8"/>
<evidence type="ECO:0000313" key="3">
    <source>
        <dbReference type="Proteomes" id="UP000076632"/>
    </source>
</evidence>
<dbReference type="GO" id="GO:0005634">
    <property type="term" value="C:nucleus"/>
    <property type="evidence" value="ECO:0007669"/>
    <property type="project" value="TreeGrafter"/>
</dbReference>
<proteinExistence type="predicted"/>
<feature type="compositionally biased region" description="Basic and acidic residues" evidence="1">
    <location>
        <begin position="317"/>
        <end position="330"/>
    </location>
</feature>
<gene>
    <name evidence="2" type="ORF">L228DRAFT_240915</name>
</gene>
<dbReference type="STRING" id="1328760.A0A165AFH8"/>
<dbReference type="EMBL" id="KV407463">
    <property type="protein sequence ID" value="KZF20392.1"/>
    <property type="molecule type" value="Genomic_DNA"/>
</dbReference>
<keyword evidence="3" id="KW-1185">Reference proteome</keyword>
<feature type="region of interest" description="Disordered" evidence="1">
    <location>
        <begin position="495"/>
        <end position="514"/>
    </location>
</feature>
<feature type="compositionally biased region" description="Basic and acidic residues" evidence="1">
    <location>
        <begin position="555"/>
        <end position="567"/>
    </location>
</feature>
<dbReference type="GO" id="GO:0003714">
    <property type="term" value="F:transcription corepressor activity"/>
    <property type="evidence" value="ECO:0007669"/>
    <property type="project" value="InterPro"/>
</dbReference>
<dbReference type="OrthoDB" id="2441642at2759"/>
<dbReference type="PANTHER" id="PTHR38406:SF1">
    <property type="entry name" value="TRANSCRIPTIONAL REPRESSOR OPI1"/>
    <property type="match status" value="1"/>
</dbReference>
<organism evidence="2 3">
    <name type="scientific">Xylona heveae (strain CBS 132557 / TC161)</name>
    <dbReference type="NCBI Taxonomy" id="1328760"/>
    <lineage>
        <taxon>Eukaryota</taxon>
        <taxon>Fungi</taxon>
        <taxon>Dikarya</taxon>
        <taxon>Ascomycota</taxon>
        <taxon>Pezizomycotina</taxon>
        <taxon>Xylonomycetes</taxon>
        <taxon>Xylonales</taxon>
        <taxon>Xylonaceae</taxon>
        <taxon>Xylona</taxon>
    </lineage>
</organism>
<feature type="compositionally biased region" description="Polar residues" evidence="1">
    <location>
        <begin position="331"/>
        <end position="340"/>
    </location>
</feature>
<dbReference type="RefSeq" id="XP_018185947.1">
    <property type="nucleotide sequence ID" value="XM_018331289.1"/>
</dbReference>
<feature type="compositionally biased region" description="Polar residues" evidence="1">
    <location>
        <begin position="278"/>
        <end position="293"/>
    </location>
</feature>
<dbReference type="PANTHER" id="PTHR38406">
    <property type="entry name" value="TRANSCRIPTIONAL REPRESSOR OPI1"/>
    <property type="match status" value="1"/>
</dbReference>
<dbReference type="GO" id="GO:0030968">
    <property type="term" value="P:endoplasmic reticulum unfolded protein response"/>
    <property type="evidence" value="ECO:0007669"/>
    <property type="project" value="TreeGrafter"/>
</dbReference>
<feature type="compositionally biased region" description="Basic and acidic residues" evidence="1">
    <location>
        <begin position="576"/>
        <end position="599"/>
    </location>
</feature>
<feature type="region of interest" description="Disordered" evidence="1">
    <location>
        <begin position="156"/>
        <end position="181"/>
    </location>
</feature>
<feature type="region of interest" description="Disordered" evidence="1">
    <location>
        <begin position="555"/>
        <end position="599"/>
    </location>
</feature>
<dbReference type="Pfam" id="PF08618">
    <property type="entry name" value="Opi1"/>
    <property type="match status" value="1"/>
</dbReference>
<protein>
    <submittedName>
        <fullName evidence="2">Opi1-domain-containing protein</fullName>
    </submittedName>
</protein>
<feature type="compositionally biased region" description="Basic and acidic residues" evidence="1">
    <location>
        <begin position="156"/>
        <end position="176"/>
    </location>
</feature>